<sequence length="153" mass="17312">MAKGSGLSFDPDPIKHFLPIPTVLNSFLEPHQEQKQQQQHCFFPITSISKIEPFHNGVTIQRTESALYLFNSVNLNCSTIYDQEHNRPVIGEMDFFADKKNGNNSEDVDAITTANNTANDSDRKEFNTPPPELDFNEILVCIFSRQTLIVISP</sequence>
<proteinExistence type="predicted"/>
<protein>
    <submittedName>
        <fullName evidence="1">Transcription factor</fullName>
    </submittedName>
</protein>
<organism evidence="1 2">
    <name type="scientific">Datura stramonium</name>
    <name type="common">Jimsonweed</name>
    <name type="synonym">Common thornapple</name>
    <dbReference type="NCBI Taxonomy" id="4076"/>
    <lineage>
        <taxon>Eukaryota</taxon>
        <taxon>Viridiplantae</taxon>
        <taxon>Streptophyta</taxon>
        <taxon>Embryophyta</taxon>
        <taxon>Tracheophyta</taxon>
        <taxon>Spermatophyta</taxon>
        <taxon>Magnoliopsida</taxon>
        <taxon>eudicotyledons</taxon>
        <taxon>Gunneridae</taxon>
        <taxon>Pentapetalae</taxon>
        <taxon>asterids</taxon>
        <taxon>lamiids</taxon>
        <taxon>Solanales</taxon>
        <taxon>Solanaceae</taxon>
        <taxon>Solanoideae</taxon>
        <taxon>Datureae</taxon>
        <taxon>Datura</taxon>
    </lineage>
</organism>
<keyword evidence="2" id="KW-1185">Reference proteome</keyword>
<dbReference type="EMBL" id="JACEIK010005456">
    <property type="protein sequence ID" value="MCE0481554.1"/>
    <property type="molecule type" value="Genomic_DNA"/>
</dbReference>
<evidence type="ECO:0000313" key="1">
    <source>
        <dbReference type="EMBL" id="MCE0481554.1"/>
    </source>
</evidence>
<evidence type="ECO:0000313" key="2">
    <source>
        <dbReference type="Proteomes" id="UP000823775"/>
    </source>
</evidence>
<gene>
    <name evidence="1" type="primary">WRKY10_1</name>
    <name evidence="1" type="ORF">HAX54_039377</name>
</gene>
<comment type="caution">
    <text evidence="1">The sequence shown here is derived from an EMBL/GenBank/DDBJ whole genome shotgun (WGS) entry which is preliminary data.</text>
</comment>
<accession>A0ABS8VL98</accession>
<name>A0ABS8VL98_DATST</name>
<dbReference type="Proteomes" id="UP000823775">
    <property type="component" value="Unassembled WGS sequence"/>
</dbReference>
<reference evidence="1 2" key="1">
    <citation type="journal article" date="2021" name="BMC Genomics">
        <title>Datura genome reveals duplications of psychoactive alkaloid biosynthetic genes and high mutation rate following tissue culture.</title>
        <authorList>
            <person name="Rajewski A."/>
            <person name="Carter-House D."/>
            <person name="Stajich J."/>
            <person name="Litt A."/>
        </authorList>
    </citation>
    <scope>NUCLEOTIDE SEQUENCE [LARGE SCALE GENOMIC DNA]</scope>
    <source>
        <strain evidence="1">AR-01</strain>
    </source>
</reference>